<proteinExistence type="predicted"/>
<dbReference type="EMBL" id="OU015567">
    <property type="protein sequence ID" value="CAG5111992.1"/>
    <property type="molecule type" value="Genomic_DNA"/>
</dbReference>
<evidence type="ECO:0000256" key="1">
    <source>
        <dbReference type="ARBA" id="ARBA00023054"/>
    </source>
</evidence>
<evidence type="ECO:0000256" key="2">
    <source>
        <dbReference type="SAM" id="Coils"/>
    </source>
</evidence>
<feature type="coiled-coil region" evidence="2">
    <location>
        <begin position="260"/>
        <end position="290"/>
    </location>
</feature>
<evidence type="ECO:0000259" key="3">
    <source>
        <dbReference type="Pfam" id="PF13863"/>
    </source>
</evidence>
<organism evidence="4 5">
    <name type="scientific">Oikopleura dioica</name>
    <name type="common">Tunicate</name>
    <dbReference type="NCBI Taxonomy" id="34765"/>
    <lineage>
        <taxon>Eukaryota</taxon>
        <taxon>Metazoa</taxon>
        <taxon>Chordata</taxon>
        <taxon>Tunicata</taxon>
        <taxon>Appendicularia</taxon>
        <taxon>Copelata</taxon>
        <taxon>Oikopleuridae</taxon>
        <taxon>Oikopleura</taxon>
    </lineage>
</organism>
<sequence>MSGSGTVNLKDYFKNFDEKLIVRAPHNDDADITSATRLLEERREMAEVEHALVAQKEEFQMRMESLQQRTEELERKEKQLKESLLKFDKFLKENDAKRARAIKKTAEEREMCRIKDKEIVKLEKQQEELISRRALLNKKLEKHEVFAKFMQKVLDSSEEFSEDNSEQERTRLLRFTEEKNNQILHYNNQLAQLQTKLDKAQSNAVKWESKWTHIQNTAAKKTLLLGRIKIATHNLYQLVCKHSRGSVNPTDNTVVQLERIQTFIQDLTQITNEIRRQEAEQREKEKAKNRD</sequence>
<dbReference type="InterPro" id="IPR025252">
    <property type="entry name" value="DUF4200"/>
</dbReference>
<evidence type="ECO:0000313" key="5">
    <source>
        <dbReference type="Proteomes" id="UP001158576"/>
    </source>
</evidence>
<gene>
    <name evidence="4" type="ORF">OKIOD_LOCUS15022</name>
</gene>
<dbReference type="InterPro" id="IPR051147">
    <property type="entry name" value="CFAP_domain-containing"/>
</dbReference>
<keyword evidence="5" id="KW-1185">Reference proteome</keyword>
<dbReference type="PANTHER" id="PTHR21683:SF2">
    <property type="entry name" value="COILED-COIL DOMAIN-CONTAINING PROTEIN 42 LIKE-2-LIKE"/>
    <property type="match status" value="1"/>
</dbReference>
<name>A0ABN7T9E2_OIKDI</name>
<protein>
    <submittedName>
        <fullName evidence="4">Oidioi.mRNA.OKI2018_I69.chr2.g6257.t1.cds</fullName>
    </submittedName>
</protein>
<keyword evidence="1 2" id="KW-0175">Coiled coil</keyword>
<dbReference type="Proteomes" id="UP001158576">
    <property type="component" value="Chromosome 2"/>
</dbReference>
<feature type="coiled-coil region" evidence="2">
    <location>
        <begin position="38"/>
        <end position="93"/>
    </location>
</feature>
<accession>A0ABN7T9E2</accession>
<dbReference type="PANTHER" id="PTHR21683">
    <property type="entry name" value="COILED-COIL DOMAIN-CONTAINING PROTEIN 42 LIKE-2-LIKE-RELATED"/>
    <property type="match status" value="1"/>
</dbReference>
<feature type="coiled-coil region" evidence="2">
    <location>
        <begin position="176"/>
        <end position="210"/>
    </location>
</feature>
<reference evidence="4 5" key="1">
    <citation type="submission" date="2021-04" db="EMBL/GenBank/DDBJ databases">
        <authorList>
            <person name="Bliznina A."/>
        </authorList>
    </citation>
    <scope>NUCLEOTIDE SEQUENCE [LARGE SCALE GENOMIC DNA]</scope>
</reference>
<feature type="domain" description="DUF4200" evidence="3">
    <location>
        <begin position="38"/>
        <end position="155"/>
    </location>
</feature>
<evidence type="ECO:0000313" key="4">
    <source>
        <dbReference type="EMBL" id="CAG5111992.1"/>
    </source>
</evidence>
<dbReference type="Pfam" id="PF13863">
    <property type="entry name" value="DUF4200"/>
    <property type="match status" value="1"/>
</dbReference>